<dbReference type="EMBL" id="CP060010">
    <property type="protein sequence ID" value="QTN35689.1"/>
    <property type="molecule type" value="Genomic_DNA"/>
</dbReference>
<protein>
    <submittedName>
        <fullName evidence="3">Class II glutamine amidotransferase</fullName>
    </submittedName>
</protein>
<evidence type="ECO:0000256" key="1">
    <source>
        <dbReference type="ARBA" id="ARBA00022962"/>
    </source>
</evidence>
<gene>
    <name evidence="3" type="ORF">HZ995_14630</name>
</gene>
<accession>A0A975EPE9</accession>
<dbReference type="InterPro" id="IPR052373">
    <property type="entry name" value="Gamma-glu_amide_hydrolase"/>
</dbReference>
<feature type="domain" description="Glutamine amidotransferase type-2" evidence="2">
    <location>
        <begin position="2"/>
        <end position="248"/>
    </location>
</feature>
<proteinExistence type="predicted"/>
<dbReference type="Pfam" id="PF13230">
    <property type="entry name" value="GATase_4"/>
    <property type="match status" value="1"/>
</dbReference>
<dbReference type="AlphaFoldDB" id="A0A975EPE9"/>
<evidence type="ECO:0000259" key="2">
    <source>
        <dbReference type="PROSITE" id="PS51278"/>
    </source>
</evidence>
<dbReference type="InterPro" id="IPR017932">
    <property type="entry name" value="GATase_2_dom"/>
</dbReference>
<sequence length="264" mass="29350">MCRWAAYIGEPIYLEDIITRPDHSLVAQSVEATECKTTTNADGFGLAWYDARPEPGLYRDVYPAWSDPNLRSLAHQVKSRLFLSHVRASTGASSSRNNCHPFAARNWTFMHNGQVGGFEQFRKAADMAVPDDLYGKRLGGTDSEVLFLLALGYGLDHDPCAALEQSVAWLESQSRETGESPHMRLLAAFSDGKTLYAARYSSDHIAPSVYYRYSETRRGWAVVSEPLETDEDGWIELAPGKMISITSEGLSEMDFNPNRAEVAA</sequence>
<dbReference type="PANTHER" id="PTHR43187">
    <property type="entry name" value="GLUTAMINE AMIDOTRANSFERASE DUG3-RELATED"/>
    <property type="match status" value="1"/>
</dbReference>
<dbReference type="RefSeq" id="WP_209356393.1">
    <property type="nucleotide sequence ID" value="NZ_CP060010.1"/>
</dbReference>
<reference evidence="3" key="1">
    <citation type="submission" date="2020-07" db="EMBL/GenBank/DDBJ databases">
        <title>Genome sequences of bacteria associated with the marine, planktonic diatom Thalassiosira profunda strain ECT2AJA-044.</title>
        <authorList>
            <person name="Gargas C.B."/>
            <person name="Roberts W.R."/>
            <person name="Alverson A.J."/>
        </authorList>
    </citation>
    <scope>NUCLEOTIDE SEQUENCE</scope>
    <source>
        <strain evidence="3">ECT2AJA-044</strain>
    </source>
</reference>
<organism evidence="3 4">
    <name type="scientific">Cognatishimia activa</name>
    <dbReference type="NCBI Taxonomy" id="1715691"/>
    <lineage>
        <taxon>Bacteria</taxon>
        <taxon>Pseudomonadati</taxon>
        <taxon>Pseudomonadota</taxon>
        <taxon>Alphaproteobacteria</taxon>
        <taxon>Rhodobacterales</taxon>
        <taxon>Paracoccaceae</taxon>
        <taxon>Cognatishimia</taxon>
    </lineage>
</organism>
<dbReference type="InterPro" id="IPR029055">
    <property type="entry name" value="Ntn_hydrolases_N"/>
</dbReference>
<dbReference type="KEGG" id="cact:HZ995_14630"/>
<dbReference type="PROSITE" id="PS51278">
    <property type="entry name" value="GATASE_TYPE_2"/>
    <property type="match status" value="1"/>
</dbReference>
<dbReference type="CDD" id="cd01908">
    <property type="entry name" value="YafJ"/>
    <property type="match status" value="1"/>
</dbReference>
<dbReference type="SUPFAM" id="SSF56235">
    <property type="entry name" value="N-terminal nucleophile aminohydrolases (Ntn hydrolases)"/>
    <property type="match status" value="1"/>
</dbReference>
<dbReference type="PANTHER" id="PTHR43187:SF1">
    <property type="entry name" value="GLUTAMINE AMIDOTRANSFERASE DUG3-RELATED"/>
    <property type="match status" value="1"/>
</dbReference>
<name>A0A975EPE9_9RHOB</name>
<dbReference type="InterPro" id="IPR026869">
    <property type="entry name" value="EgtC-like"/>
</dbReference>
<dbReference type="Gene3D" id="3.60.20.10">
    <property type="entry name" value="Glutamine Phosphoribosylpyrophosphate, subunit 1, domain 1"/>
    <property type="match status" value="1"/>
</dbReference>
<dbReference type="Proteomes" id="UP000665026">
    <property type="component" value="Chromosome"/>
</dbReference>
<keyword evidence="1 3" id="KW-0315">Glutamine amidotransferase</keyword>
<evidence type="ECO:0000313" key="3">
    <source>
        <dbReference type="EMBL" id="QTN35689.1"/>
    </source>
</evidence>
<evidence type="ECO:0000313" key="4">
    <source>
        <dbReference type="Proteomes" id="UP000665026"/>
    </source>
</evidence>